<name>A0A4R1BQB2_9ACTN</name>
<keyword evidence="1" id="KW-0450">Lipoyl</keyword>
<dbReference type="SUPFAM" id="SSF51230">
    <property type="entry name" value="Single hybrid motif"/>
    <property type="match status" value="1"/>
</dbReference>
<dbReference type="GO" id="GO:0016020">
    <property type="term" value="C:membrane"/>
    <property type="evidence" value="ECO:0007669"/>
    <property type="project" value="TreeGrafter"/>
</dbReference>
<dbReference type="InterPro" id="IPR050266">
    <property type="entry name" value="AB_hydrolase_sf"/>
</dbReference>
<dbReference type="PANTHER" id="PTHR43798:SF5">
    <property type="entry name" value="MONOACYLGLYCEROL LIPASE ABHD6"/>
    <property type="match status" value="1"/>
</dbReference>
<dbReference type="Gene3D" id="2.40.50.100">
    <property type="match status" value="1"/>
</dbReference>
<proteinExistence type="predicted"/>
<dbReference type="Gene3D" id="3.40.50.1820">
    <property type="entry name" value="alpha/beta hydrolase"/>
    <property type="match status" value="1"/>
</dbReference>
<comment type="caution">
    <text evidence="3">The sequence shown here is derived from an EMBL/GenBank/DDBJ whole genome shotgun (WGS) entry which is preliminary data.</text>
</comment>
<evidence type="ECO:0000256" key="1">
    <source>
        <dbReference type="ARBA" id="ARBA00022823"/>
    </source>
</evidence>
<keyword evidence="4" id="KW-1185">Reference proteome</keyword>
<dbReference type="InterPro" id="IPR011053">
    <property type="entry name" value="Single_hybrid_motif"/>
</dbReference>
<protein>
    <submittedName>
        <fullName evidence="3">Acetoin dehydrogenase dihydrolipoyllysine-residue acetyltransferase subunit</fullName>
    </submittedName>
</protein>
<dbReference type="Pfam" id="PF00561">
    <property type="entry name" value="Abhydrolase_1"/>
    <property type="match status" value="1"/>
</dbReference>
<feature type="domain" description="Lipoyl-binding" evidence="2">
    <location>
        <begin position="4"/>
        <end position="79"/>
    </location>
</feature>
<dbReference type="SUPFAM" id="SSF53474">
    <property type="entry name" value="alpha/beta-Hydrolases"/>
    <property type="match status" value="1"/>
</dbReference>
<keyword evidence="3" id="KW-0808">Transferase</keyword>
<dbReference type="GO" id="GO:0046464">
    <property type="term" value="P:acylglycerol catabolic process"/>
    <property type="evidence" value="ECO:0007669"/>
    <property type="project" value="TreeGrafter"/>
</dbReference>
<gene>
    <name evidence="3" type="ORF">E0L93_02870</name>
</gene>
<dbReference type="PRINTS" id="PR00111">
    <property type="entry name" value="ABHYDROLASE"/>
</dbReference>
<dbReference type="GO" id="GO:0016740">
    <property type="term" value="F:transferase activity"/>
    <property type="evidence" value="ECO:0007669"/>
    <property type="project" value="UniProtKB-KW"/>
</dbReference>
<sequence>MSGIVKLGMPKWGLSMTEGQLVRWLVEEGAELKPGDEVAEAESEKINGTVEAPAAGVLRRRVAREGEVIPVGGLLGVIADPAVPEGEIDSFIEEFQATFVPGEAGEEAGPEPQTVEVGGRSIRYLKHGEGEETAILLHGFGGDLNNWLFNQEVLADGRAVYALDFPGHGGSTKEVEGTLDELAGVVSGFMDALGIERAHLVGHSMGGAVAATLALARPERVASLVLIASAGLGPEINEEYIRGFIAAGRRKEMKSVLQLLFADPDLVTRQLVNDVLKYKRLDGVDEALKKLAGGIFPGGRQANVLTSRLTESEVPILVIWGDKDAILPPEHAAELSGRAPAEVLEGRGHMVQMEAAGEVNRLIEDFIGGLE</sequence>
<dbReference type="InterPro" id="IPR000073">
    <property type="entry name" value="AB_hydrolase_1"/>
</dbReference>
<dbReference type="GO" id="GO:0047372">
    <property type="term" value="F:monoacylglycerol lipase activity"/>
    <property type="evidence" value="ECO:0007669"/>
    <property type="project" value="TreeGrafter"/>
</dbReference>
<dbReference type="PROSITE" id="PS00189">
    <property type="entry name" value="LIPOYL"/>
    <property type="match status" value="1"/>
</dbReference>
<dbReference type="RefSeq" id="WP_132688222.1">
    <property type="nucleotide sequence ID" value="NZ_SKBU01000006.1"/>
</dbReference>
<dbReference type="OrthoDB" id="3371334at2"/>
<dbReference type="InterPro" id="IPR000089">
    <property type="entry name" value="Biotin_lipoyl"/>
</dbReference>
<reference evidence="3 4" key="1">
    <citation type="submission" date="2019-03" db="EMBL/GenBank/DDBJ databases">
        <title>Whole genome sequence of a novel Rubrobacter taiwanensis strain, isolated from Yellowstone National Park.</title>
        <authorList>
            <person name="Freed S."/>
            <person name="Ramaley R.F."/>
            <person name="Kyndt J.A."/>
        </authorList>
    </citation>
    <scope>NUCLEOTIDE SEQUENCE [LARGE SCALE GENOMIC DNA]</scope>
    <source>
        <strain evidence="3 4">Yellowstone</strain>
    </source>
</reference>
<dbReference type="Pfam" id="PF00364">
    <property type="entry name" value="Biotin_lipoyl"/>
    <property type="match status" value="1"/>
</dbReference>
<evidence type="ECO:0000313" key="3">
    <source>
        <dbReference type="EMBL" id="TCJ19913.1"/>
    </source>
</evidence>
<dbReference type="EMBL" id="SKBU01000006">
    <property type="protein sequence ID" value="TCJ19913.1"/>
    <property type="molecule type" value="Genomic_DNA"/>
</dbReference>
<dbReference type="PROSITE" id="PS50968">
    <property type="entry name" value="BIOTINYL_LIPOYL"/>
    <property type="match status" value="1"/>
</dbReference>
<evidence type="ECO:0000313" key="4">
    <source>
        <dbReference type="Proteomes" id="UP000295244"/>
    </source>
</evidence>
<dbReference type="PANTHER" id="PTHR43798">
    <property type="entry name" value="MONOACYLGLYCEROL LIPASE"/>
    <property type="match status" value="1"/>
</dbReference>
<dbReference type="Proteomes" id="UP000295244">
    <property type="component" value="Unassembled WGS sequence"/>
</dbReference>
<organism evidence="3 4">
    <name type="scientific">Rubrobacter taiwanensis</name>
    <dbReference type="NCBI Taxonomy" id="185139"/>
    <lineage>
        <taxon>Bacteria</taxon>
        <taxon>Bacillati</taxon>
        <taxon>Actinomycetota</taxon>
        <taxon>Rubrobacteria</taxon>
        <taxon>Rubrobacterales</taxon>
        <taxon>Rubrobacteraceae</taxon>
        <taxon>Rubrobacter</taxon>
    </lineage>
</organism>
<dbReference type="InterPro" id="IPR029058">
    <property type="entry name" value="AB_hydrolase_fold"/>
</dbReference>
<accession>A0A4R1BQB2</accession>
<dbReference type="AlphaFoldDB" id="A0A4R1BQB2"/>
<dbReference type="NCBIfam" id="NF011457">
    <property type="entry name" value="PRK14875.1"/>
    <property type="match status" value="1"/>
</dbReference>
<dbReference type="CDD" id="cd06849">
    <property type="entry name" value="lipoyl_domain"/>
    <property type="match status" value="1"/>
</dbReference>
<evidence type="ECO:0000259" key="2">
    <source>
        <dbReference type="PROSITE" id="PS50968"/>
    </source>
</evidence>
<dbReference type="InterPro" id="IPR003016">
    <property type="entry name" value="2-oxoA_DH_lipoyl-BS"/>
</dbReference>